<dbReference type="InterPro" id="IPR043502">
    <property type="entry name" value="DNA/RNA_pol_sf"/>
</dbReference>
<proteinExistence type="predicted"/>
<dbReference type="PhylomeDB" id="B4NS23"/>
<name>B4NS23_DROSI</name>
<reference evidence="2 3" key="1">
    <citation type="journal article" date="2007" name="Nature">
        <title>Evolution of genes and genomes on the Drosophila phylogeny.</title>
        <authorList>
            <consortium name="Drosophila 12 Genomes Consortium"/>
            <person name="Clark A.G."/>
            <person name="Eisen M.B."/>
            <person name="Smith D.R."/>
            <person name="Bergman C.M."/>
            <person name="Oliver B."/>
            <person name="Markow T.A."/>
            <person name="Kaufman T.C."/>
            <person name="Kellis M."/>
            <person name="Gelbart W."/>
            <person name="Iyer V.N."/>
            <person name="Pollard D.A."/>
            <person name="Sackton T.B."/>
            <person name="Larracuente A.M."/>
            <person name="Singh N.D."/>
            <person name="Abad J.P."/>
            <person name="Abt D.N."/>
            <person name="Adryan B."/>
            <person name="Aguade M."/>
            <person name="Akashi H."/>
            <person name="Anderson W.W."/>
            <person name="Aquadro C.F."/>
            <person name="Ardell D.H."/>
            <person name="Arguello R."/>
            <person name="Artieri C.G."/>
            <person name="Barbash D.A."/>
            <person name="Barker D."/>
            <person name="Barsanti P."/>
            <person name="Batterham P."/>
            <person name="Batzoglou S."/>
            <person name="Begun D."/>
            <person name="Bhutkar A."/>
            <person name="Blanco E."/>
            <person name="Bosak S.A."/>
            <person name="Bradley R.K."/>
            <person name="Brand A.D."/>
            <person name="Brent M.R."/>
            <person name="Brooks A.N."/>
            <person name="Brown R.H."/>
            <person name="Butlin R.K."/>
            <person name="Caggese C."/>
            <person name="Calvi B.R."/>
            <person name="Bernardo de Carvalho A."/>
            <person name="Caspi A."/>
            <person name="Castrezana S."/>
            <person name="Celniker S.E."/>
            <person name="Chang J.L."/>
            <person name="Chapple C."/>
            <person name="Chatterji S."/>
            <person name="Chinwalla A."/>
            <person name="Civetta A."/>
            <person name="Clifton S.W."/>
            <person name="Comeron J.M."/>
            <person name="Costello J.C."/>
            <person name="Coyne J.A."/>
            <person name="Daub J."/>
            <person name="David R.G."/>
            <person name="Delcher A.L."/>
            <person name="Delehaunty K."/>
            <person name="Do C.B."/>
            <person name="Ebling H."/>
            <person name="Edwards K."/>
            <person name="Eickbush T."/>
            <person name="Evans J.D."/>
            <person name="Filipski A."/>
            <person name="Findeiss S."/>
            <person name="Freyhult E."/>
            <person name="Fulton L."/>
            <person name="Fulton R."/>
            <person name="Garcia A.C."/>
            <person name="Gardiner A."/>
            <person name="Garfield D.A."/>
            <person name="Garvin B.E."/>
            <person name="Gibson G."/>
            <person name="Gilbert D."/>
            <person name="Gnerre S."/>
            <person name="Godfrey J."/>
            <person name="Good R."/>
            <person name="Gotea V."/>
            <person name="Gravely B."/>
            <person name="Greenberg A.J."/>
            <person name="Griffiths-Jones S."/>
            <person name="Gross S."/>
            <person name="Guigo R."/>
            <person name="Gustafson E.A."/>
            <person name="Haerty W."/>
            <person name="Hahn M.W."/>
            <person name="Halligan D.L."/>
            <person name="Halpern A.L."/>
            <person name="Halter G.M."/>
            <person name="Han M.V."/>
            <person name="Heger A."/>
            <person name="Hillier L."/>
            <person name="Hinrichs A.S."/>
            <person name="Holmes I."/>
            <person name="Hoskins R.A."/>
            <person name="Hubisz M.J."/>
            <person name="Hultmark D."/>
            <person name="Huntley M.A."/>
            <person name="Jaffe D.B."/>
            <person name="Jagadeeshan S."/>
            <person name="Jeck W.R."/>
            <person name="Johnson J."/>
            <person name="Jones C.D."/>
            <person name="Jordan W.C."/>
            <person name="Karpen G.H."/>
            <person name="Kataoka E."/>
            <person name="Keightley P.D."/>
            <person name="Kheradpour P."/>
            <person name="Kirkness E.F."/>
            <person name="Koerich L.B."/>
            <person name="Kristiansen K."/>
            <person name="Kudrna D."/>
            <person name="Kulathinal R.J."/>
            <person name="Kumar S."/>
            <person name="Kwok R."/>
            <person name="Lander E."/>
            <person name="Langley C.H."/>
            <person name="Lapoint R."/>
            <person name="Lazzaro B.P."/>
            <person name="Lee S.J."/>
            <person name="Levesque L."/>
            <person name="Li R."/>
            <person name="Lin C.F."/>
            <person name="Lin M.F."/>
            <person name="Lindblad-Toh K."/>
            <person name="Llopart A."/>
            <person name="Long M."/>
            <person name="Low L."/>
            <person name="Lozovsky E."/>
            <person name="Lu J."/>
            <person name="Luo M."/>
            <person name="Machado C.A."/>
            <person name="Makalowski W."/>
            <person name="Marzo M."/>
            <person name="Matsuda M."/>
            <person name="Matzkin L."/>
            <person name="McAllister B."/>
            <person name="McBride C.S."/>
            <person name="McKernan B."/>
            <person name="McKernan K."/>
            <person name="Mendez-Lago M."/>
            <person name="Minx P."/>
            <person name="Mollenhauer M.U."/>
            <person name="Montooth K."/>
            <person name="Mount S.M."/>
            <person name="Mu X."/>
            <person name="Myers E."/>
            <person name="Negre B."/>
            <person name="Newfeld S."/>
            <person name="Nielsen R."/>
            <person name="Noor M.A."/>
            <person name="O'Grady P."/>
            <person name="Pachter L."/>
            <person name="Papaceit M."/>
            <person name="Parisi M.J."/>
            <person name="Parisi M."/>
            <person name="Parts L."/>
            <person name="Pedersen J.S."/>
            <person name="Pesole G."/>
            <person name="Phillippy A.M."/>
            <person name="Ponting C.P."/>
            <person name="Pop M."/>
            <person name="Porcelli D."/>
            <person name="Powell J.R."/>
            <person name="Prohaska S."/>
            <person name="Pruitt K."/>
            <person name="Puig M."/>
            <person name="Quesneville H."/>
            <person name="Ram K.R."/>
            <person name="Rand D."/>
            <person name="Rasmussen M.D."/>
            <person name="Reed L.K."/>
            <person name="Reenan R."/>
            <person name="Reily A."/>
            <person name="Remington K.A."/>
            <person name="Rieger T.T."/>
            <person name="Ritchie M.G."/>
            <person name="Robin C."/>
            <person name="Rogers Y.H."/>
            <person name="Rohde C."/>
            <person name="Rozas J."/>
            <person name="Rubenfield M.J."/>
            <person name="Ruiz A."/>
            <person name="Russo S."/>
            <person name="Salzberg S.L."/>
            <person name="Sanchez-Gracia A."/>
            <person name="Saranga D.J."/>
            <person name="Sato H."/>
            <person name="Schaeffer S.W."/>
            <person name="Schatz M.C."/>
            <person name="Schlenke T."/>
            <person name="Schwartz R."/>
            <person name="Segarra C."/>
            <person name="Singh R.S."/>
            <person name="Sirot L."/>
            <person name="Sirota M."/>
            <person name="Sisneros N.B."/>
            <person name="Smith C.D."/>
            <person name="Smith T.F."/>
            <person name="Spieth J."/>
            <person name="Stage D.E."/>
            <person name="Stark A."/>
            <person name="Stephan W."/>
            <person name="Strausberg R.L."/>
            <person name="Strempel S."/>
            <person name="Sturgill D."/>
            <person name="Sutton G."/>
            <person name="Sutton G.G."/>
            <person name="Tao W."/>
            <person name="Teichmann S."/>
            <person name="Tobari Y.N."/>
            <person name="Tomimura Y."/>
            <person name="Tsolas J.M."/>
            <person name="Valente V.L."/>
            <person name="Venter E."/>
            <person name="Venter J.C."/>
            <person name="Vicario S."/>
            <person name="Vieira F.G."/>
            <person name="Vilella A.J."/>
            <person name="Villasante A."/>
            <person name="Walenz B."/>
            <person name="Wang J."/>
            <person name="Wasserman M."/>
            <person name="Watts T."/>
            <person name="Wilson D."/>
            <person name="Wilson R.K."/>
            <person name="Wing R.A."/>
            <person name="Wolfner M.F."/>
            <person name="Wong A."/>
            <person name="Wong G.K."/>
            <person name="Wu C.I."/>
            <person name="Wu G."/>
            <person name="Yamamoto D."/>
            <person name="Yang H.P."/>
            <person name="Yang S.P."/>
            <person name="Yorke J.A."/>
            <person name="Yoshida K."/>
            <person name="Zdobnov E."/>
            <person name="Zhang P."/>
            <person name="Zhang Y."/>
            <person name="Zimin A.V."/>
            <person name="Baldwin J."/>
            <person name="Abdouelleil A."/>
            <person name="Abdulkadir J."/>
            <person name="Abebe A."/>
            <person name="Abera B."/>
            <person name="Abreu J."/>
            <person name="Acer S.C."/>
            <person name="Aftuck L."/>
            <person name="Alexander A."/>
            <person name="An P."/>
            <person name="Anderson E."/>
            <person name="Anderson S."/>
            <person name="Arachi H."/>
            <person name="Azer M."/>
            <person name="Bachantsang P."/>
            <person name="Barry A."/>
            <person name="Bayul T."/>
            <person name="Berlin A."/>
            <person name="Bessette D."/>
            <person name="Bloom T."/>
            <person name="Blye J."/>
            <person name="Boguslavskiy L."/>
            <person name="Bonnet C."/>
            <person name="Boukhgalter B."/>
            <person name="Bourzgui I."/>
            <person name="Brown A."/>
            <person name="Cahill P."/>
            <person name="Channer S."/>
            <person name="Cheshatsang Y."/>
            <person name="Chuda L."/>
            <person name="Citroen M."/>
            <person name="Collymore A."/>
            <person name="Cooke P."/>
            <person name="Costello M."/>
            <person name="D'Aco K."/>
            <person name="Daza R."/>
            <person name="De Haan G."/>
            <person name="DeGray S."/>
            <person name="DeMaso C."/>
            <person name="Dhargay N."/>
            <person name="Dooley K."/>
            <person name="Dooley E."/>
            <person name="Doricent M."/>
            <person name="Dorje P."/>
            <person name="Dorjee K."/>
            <person name="Dupes A."/>
            <person name="Elong R."/>
            <person name="Falk J."/>
            <person name="Farina A."/>
            <person name="Faro S."/>
            <person name="Ferguson D."/>
            <person name="Fisher S."/>
            <person name="Foley C.D."/>
            <person name="Franke A."/>
            <person name="Friedrich D."/>
            <person name="Gadbois L."/>
            <person name="Gearin G."/>
            <person name="Gearin C.R."/>
            <person name="Giannoukos G."/>
            <person name="Goode T."/>
            <person name="Graham J."/>
            <person name="Grandbois E."/>
            <person name="Grewal S."/>
            <person name="Gyaltsen K."/>
            <person name="Hafez N."/>
            <person name="Hagos B."/>
            <person name="Hall J."/>
            <person name="Henson C."/>
            <person name="Hollinger A."/>
            <person name="Honan T."/>
            <person name="Huard M.D."/>
            <person name="Hughes L."/>
            <person name="Hurhula B."/>
            <person name="Husby M.E."/>
            <person name="Kamat A."/>
            <person name="Kanga B."/>
            <person name="Kashin S."/>
            <person name="Khazanovich D."/>
            <person name="Kisner P."/>
            <person name="Lance K."/>
            <person name="Lara M."/>
            <person name="Lee W."/>
            <person name="Lennon N."/>
            <person name="Letendre F."/>
            <person name="LeVine R."/>
            <person name="Lipovsky A."/>
            <person name="Liu X."/>
            <person name="Liu J."/>
            <person name="Liu S."/>
            <person name="Lokyitsang T."/>
            <person name="Lokyitsang Y."/>
            <person name="Lubonja R."/>
            <person name="Lui A."/>
            <person name="MacDonald P."/>
            <person name="Magnisalis V."/>
            <person name="Maru K."/>
            <person name="Matthews C."/>
            <person name="McCusker W."/>
            <person name="McDonough S."/>
            <person name="Mehta T."/>
            <person name="Meldrim J."/>
            <person name="Meneus L."/>
            <person name="Mihai O."/>
            <person name="Mihalev A."/>
            <person name="Mihova T."/>
            <person name="Mittelman R."/>
            <person name="Mlenga V."/>
            <person name="Montmayeur A."/>
            <person name="Mulrain L."/>
            <person name="Navidi A."/>
            <person name="Naylor J."/>
            <person name="Negash T."/>
            <person name="Nguyen T."/>
            <person name="Nguyen N."/>
            <person name="Nicol R."/>
            <person name="Norbu C."/>
            <person name="Norbu N."/>
            <person name="Novod N."/>
            <person name="O'Neill B."/>
            <person name="Osman S."/>
            <person name="Markiewicz E."/>
            <person name="Oyono O.L."/>
            <person name="Patti C."/>
            <person name="Phunkhang P."/>
            <person name="Pierre F."/>
            <person name="Priest M."/>
            <person name="Raghuraman S."/>
            <person name="Rege F."/>
            <person name="Reyes R."/>
            <person name="Rise C."/>
            <person name="Rogov P."/>
            <person name="Ross K."/>
            <person name="Ryan E."/>
            <person name="Settipalli S."/>
            <person name="Shea T."/>
            <person name="Sherpa N."/>
            <person name="Shi L."/>
            <person name="Shih D."/>
            <person name="Sparrow T."/>
            <person name="Spaulding J."/>
            <person name="Stalker J."/>
            <person name="Stange-Thomann N."/>
            <person name="Stavropoulos S."/>
            <person name="Stone C."/>
            <person name="Strader C."/>
            <person name="Tesfaye S."/>
            <person name="Thomson T."/>
            <person name="Thoulutsang Y."/>
            <person name="Thoulutsang D."/>
            <person name="Topham K."/>
            <person name="Topping I."/>
            <person name="Tsamla T."/>
            <person name="Vassiliev H."/>
            <person name="Vo A."/>
            <person name="Wangchuk T."/>
            <person name="Wangdi T."/>
            <person name="Weiand M."/>
            <person name="Wilkinson J."/>
            <person name="Wilson A."/>
            <person name="Yadav S."/>
            <person name="Young G."/>
            <person name="Yu Q."/>
            <person name="Zembek L."/>
            <person name="Zhong D."/>
            <person name="Zimmer A."/>
            <person name="Zwirko Z."/>
            <person name="Jaffe D.B."/>
            <person name="Alvarez P."/>
            <person name="Brockman W."/>
            <person name="Butler J."/>
            <person name="Chin C."/>
            <person name="Gnerre S."/>
            <person name="Grabherr M."/>
            <person name="Kleber M."/>
            <person name="Mauceli E."/>
            <person name="MacCallum I."/>
        </authorList>
    </citation>
    <scope>NUCLEOTIDE SEQUENCE [LARGE SCALE GENOMIC DNA]</scope>
    <source>
        <strain evidence="3">white501</strain>
    </source>
</reference>
<dbReference type="EMBL" id="CH981779">
    <property type="protein sequence ID" value="EDX15401.1"/>
    <property type="molecule type" value="Genomic_DNA"/>
</dbReference>
<organism evidence="2 3">
    <name type="scientific">Drosophila simulans</name>
    <name type="common">Fruit fly</name>
    <dbReference type="NCBI Taxonomy" id="7240"/>
    <lineage>
        <taxon>Eukaryota</taxon>
        <taxon>Metazoa</taxon>
        <taxon>Ecdysozoa</taxon>
        <taxon>Arthropoda</taxon>
        <taxon>Hexapoda</taxon>
        <taxon>Insecta</taxon>
        <taxon>Pterygota</taxon>
        <taxon>Neoptera</taxon>
        <taxon>Endopterygota</taxon>
        <taxon>Diptera</taxon>
        <taxon>Brachycera</taxon>
        <taxon>Muscomorpha</taxon>
        <taxon>Ephydroidea</taxon>
        <taxon>Drosophilidae</taxon>
        <taxon>Drosophila</taxon>
        <taxon>Sophophora</taxon>
    </lineage>
</organism>
<dbReference type="AlphaFoldDB" id="B4NS23"/>
<protein>
    <submittedName>
        <fullName evidence="2">GD15326</fullName>
    </submittedName>
</protein>
<evidence type="ECO:0000313" key="3">
    <source>
        <dbReference type="Proteomes" id="UP000000304"/>
    </source>
</evidence>
<gene>
    <name evidence="2" type="primary">Dsim\GD15326</name>
    <name evidence="2" type="ORF">Dsim_GD15326</name>
</gene>
<dbReference type="Proteomes" id="UP000000304">
    <property type="component" value="Unassembled WGS sequence"/>
</dbReference>
<evidence type="ECO:0000313" key="2">
    <source>
        <dbReference type="EMBL" id="EDX15401.1"/>
    </source>
</evidence>
<dbReference type="SUPFAM" id="SSF56672">
    <property type="entry name" value="DNA/RNA polymerases"/>
    <property type="match status" value="1"/>
</dbReference>
<feature type="region of interest" description="Disordered" evidence="1">
    <location>
        <begin position="1"/>
        <end position="25"/>
    </location>
</feature>
<dbReference type="Gene3D" id="3.30.70.270">
    <property type="match status" value="1"/>
</dbReference>
<keyword evidence="3" id="KW-1185">Reference proteome</keyword>
<accession>B4NS23</accession>
<sequence>MESNYGNSSSGDTKTTEPPDTAQLDGTAQCATTTRPFHLDVGYAAFTVPSRCFFNWKLMPFSVHSAPATCQRSLDIVIGPDMESHALAYLDDIIVIGSTLQERVRNTARCSDGLGKPTGTSASSSNGAFDILDP</sequence>
<dbReference type="GO" id="GO:0071897">
    <property type="term" value="P:DNA biosynthetic process"/>
    <property type="evidence" value="ECO:0007669"/>
    <property type="project" value="UniProtKB-ARBA"/>
</dbReference>
<dbReference type="InterPro" id="IPR043128">
    <property type="entry name" value="Rev_trsase/Diguanyl_cyclase"/>
</dbReference>
<dbReference type="HOGENOM" id="CLU_1898438_0_0_1"/>
<evidence type="ECO:0000256" key="1">
    <source>
        <dbReference type="SAM" id="MobiDB-lite"/>
    </source>
</evidence>